<dbReference type="EMBL" id="VDMQ01000012">
    <property type="protein sequence ID" value="TNM53009.1"/>
    <property type="molecule type" value="Genomic_DNA"/>
</dbReference>
<dbReference type="GO" id="GO:0005737">
    <property type="term" value="C:cytoplasm"/>
    <property type="evidence" value="ECO:0007669"/>
    <property type="project" value="TreeGrafter"/>
</dbReference>
<dbReference type="InterPro" id="IPR009100">
    <property type="entry name" value="AcylCoA_DH/oxidase_NM_dom_sf"/>
</dbReference>
<evidence type="ECO:0000256" key="4">
    <source>
        <dbReference type="ARBA" id="ARBA00022630"/>
    </source>
</evidence>
<comment type="similarity">
    <text evidence="2 7">Belongs to the acyl-CoA dehydrogenase family.</text>
</comment>
<dbReference type="AlphaFoldDB" id="A0A5C4WZK5"/>
<evidence type="ECO:0000313" key="11">
    <source>
        <dbReference type="EMBL" id="TNM53009.1"/>
    </source>
</evidence>
<evidence type="ECO:0000256" key="1">
    <source>
        <dbReference type="ARBA" id="ARBA00001974"/>
    </source>
</evidence>
<dbReference type="Gene3D" id="2.40.110.10">
    <property type="entry name" value="Butyryl-CoA Dehydrogenase, subunit A, domain 2"/>
    <property type="match status" value="1"/>
</dbReference>
<dbReference type="Pfam" id="PF00441">
    <property type="entry name" value="Acyl-CoA_dh_1"/>
    <property type="match status" value="1"/>
</dbReference>
<keyword evidence="6 7" id="KW-0560">Oxidoreductase</keyword>
<protein>
    <submittedName>
        <fullName evidence="11">Acyl-CoA dehydrogenase</fullName>
    </submittedName>
</protein>
<organism evidence="11 12">
    <name type="scientific">Brevibacterium sediminis</name>
    <dbReference type="NCBI Taxonomy" id="1857024"/>
    <lineage>
        <taxon>Bacteria</taxon>
        <taxon>Bacillati</taxon>
        <taxon>Actinomycetota</taxon>
        <taxon>Actinomycetes</taxon>
        <taxon>Micrococcales</taxon>
        <taxon>Brevibacteriaceae</taxon>
        <taxon>Brevibacterium</taxon>
    </lineage>
</organism>
<dbReference type="InterPro" id="IPR036250">
    <property type="entry name" value="AcylCo_DH-like_C"/>
</dbReference>
<dbReference type="InterPro" id="IPR050741">
    <property type="entry name" value="Acyl-CoA_dehydrogenase"/>
</dbReference>
<evidence type="ECO:0000256" key="2">
    <source>
        <dbReference type="ARBA" id="ARBA00009347"/>
    </source>
</evidence>
<keyword evidence="4 7" id="KW-0285">Flavoprotein</keyword>
<dbReference type="Gene3D" id="1.20.140.10">
    <property type="entry name" value="Butyryl-CoA Dehydrogenase, subunit A, domain 3"/>
    <property type="match status" value="1"/>
</dbReference>
<evidence type="ECO:0000259" key="9">
    <source>
        <dbReference type="Pfam" id="PF02770"/>
    </source>
</evidence>
<evidence type="ECO:0000313" key="12">
    <source>
        <dbReference type="Proteomes" id="UP000314223"/>
    </source>
</evidence>
<name>A0A5C4WZK5_9MICO</name>
<reference evidence="11 12" key="1">
    <citation type="submission" date="2019-06" db="EMBL/GenBank/DDBJ databases">
        <authorList>
            <person name="Mardanova A.M."/>
            <person name="Pudova D.S."/>
            <person name="Shagimardanova E.I."/>
            <person name="Gogoleva N.E."/>
            <person name="Lutfullin M.T."/>
            <person name="Hadieva G.F."/>
            <person name="Sharipova M.R."/>
        </authorList>
    </citation>
    <scope>NUCLEOTIDE SEQUENCE [LARGE SCALE GENOMIC DNA]</scope>
    <source>
        <strain evidence="11 12">MG-1</strain>
    </source>
</reference>
<proteinExistence type="inferred from homology"/>
<sequence length="407" mass="45251">MDFAPDETTRDYQSRLNAFMDDFVYPAEPVYHRQRAEAGDPNFHPPVLEDLKREARSQGLWNLFLPYDEWGAGLTNLQYAHLAEITGRSAEIAPEAINCNAPDTGNMEVLALFGTDEHKEKWLKPLLDGEIASAFCMTEPAVASSDATNIEMSIVPDGDDYVLNGRKWFASNALHANCQVFIVMGKTDPNAETHRQQSMLVVPKDTPGITVVRGLPVFGYLDREGHAEIIFDDVRVPKTALLSGEGDGFAISQARLGPGRIHHCMRSIGMAERALDLLIDRAQERVTFGQPLADRANIQDWIAEARVEIEATRLLVLKAAWMMDTVGNKEAATEIAAIKVKAPNMALTIIDRAIQVHGGGGVTDDFPLASFYAHQRTLRLADGPDEVHKRSIARRELRRRKNARESR</sequence>
<evidence type="ECO:0000256" key="6">
    <source>
        <dbReference type="ARBA" id="ARBA00023002"/>
    </source>
</evidence>
<dbReference type="GO" id="GO:0003995">
    <property type="term" value="F:acyl-CoA dehydrogenase activity"/>
    <property type="evidence" value="ECO:0007669"/>
    <property type="project" value="TreeGrafter"/>
</dbReference>
<dbReference type="GO" id="GO:0050660">
    <property type="term" value="F:flavin adenine dinucleotide binding"/>
    <property type="evidence" value="ECO:0007669"/>
    <property type="project" value="InterPro"/>
</dbReference>
<dbReference type="PANTHER" id="PTHR48083:SF13">
    <property type="entry name" value="ACYL-COA DEHYDROGENASE FAMILY MEMBER 11"/>
    <property type="match status" value="1"/>
</dbReference>
<dbReference type="GO" id="GO:0033539">
    <property type="term" value="P:fatty acid beta-oxidation using acyl-CoA dehydrogenase"/>
    <property type="evidence" value="ECO:0007669"/>
    <property type="project" value="TreeGrafter"/>
</dbReference>
<keyword evidence="5 7" id="KW-0274">FAD</keyword>
<dbReference type="InterPro" id="IPR046373">
    <property type="entry name" value="Acyl-CoA_Oxase/DH_mid-dom_sf"/>
</dbReference>
<dbReference type="InterPro" id="IPR037069">
    <property type="entry name" value="AcylCoA_DH/ox_N_sf"/>
</dbReference>
<evidence type="ECO:0000256" key="7">
    <source>
        <dbReference type="RuleBase" id="RU362125"/>
    </source>
</evidence>
<dbReference type="PANTHER" id="PTHR48083">
    <property type="entry name" value="MEDIUM-CHAIN SPECIFIC ACYL-COA DEHYDROGENASE, MITOCHONDRIAL-RELATED"/>
    <property type="match status" value="1"/>
</dbReference>
<dbReference type="InterPro" id="IPR009075">
    <property type="entry name" value="AcylCo_DH/oxidase_C"/>
</dbReference>
<dbReference type="SUPFAM" id="SSF47203">
    <property type="entry name" value="Acyl-CoA dehydrogenase C-terminal domain-like"/>
    <property type="match status" value="1"/>
</dbReference>
<feature type="domain" description="Acyl-CoA dehydrogenase/oxidase C-terminal" evidence="8">
    <location>
        <begin position="246"/>
        <end position="395"/>
    </location>
</feature>
<dbReference type="Gene3D" id="1.10.540.10">
    <property type="entry name" value="Acyl-CoA dehydrogenase/oxidase, N-terminal domain"/>
    <property type="match status" value="1"/>
</dbReference>
<comment type="cofactor">
    <cofactor evidence="1 7">
        <name>FAD</name>
        <dbReference type="ChEBI" id="CHEBI:57692"/>
    </cofactor>
</comment>
<dbReference type="InterPro" id="IPR013786">
    <property type="entry name" value="AcylCoA_DH/ox_N"/>
</dbReference>
<dbReference type="RefSeq" id="WP_139469845.1">
    <property type="nucleotide sequence ID" value="NZ_VDMQ01000012.1"/>
</dbReference>
<evidence type="ECO:0000259" key="8">
    <source>
        <dbReference type="Pfam" id="PF00441"/>
    </source>
</evidence>
<gene>
    <name evidence="11" type="ORF">FHQ09_16155</name>
</gene>
<evidence type="ECO:0000256" key="5">
    <source>
        <dbReference type="ARBA" id="ARBA00022827"/>
    </source>
</evidence>
<evidence type="ECO:0000256" key="3">
    <source>
        <dbReference type="ARBA" id="ARBA00011738"/>
    </source>
</evidence>
<dbReference type="SUPFAM" id="SSF56645">
    <property type="entry name" value="Acyl-CoA dehydrogenase NM domain-like"/>
    <property type="match status" value="1"/>
</dbReference>
<dbReference type="Pfam" id="PF02771">
    <property type="entry name" value="Acyl-CoA_dh_N"/>
    <property type="match status" value="1"/>
</dbReference>
<feature type="domain" description="Acyl-CoA dehydrogenase/oxidase N-terminal" evidence="10">
    <location>
        <begin position="8"/>
        <end position="130"/>
    </location>
</feature>
<dbReference type="Proteomes" id="UP000314223">
    <property type="component" value="Unassembled WGS sequence"/>
</dbReference>
<comment type="caution">
    <text evidence="11">The sequence shown here is derived from an EMBL/GenBank/DDBJ whole genome shotgun (WGS) entry which is preliminary data.</text>
</comment>
<feature type="domain" description="Acyl-CoA oxidase/dehydrogenase middle" evidence="9">
    <location>
        <begin position="134"/>
        <end position="234"/>
    </location>
</feature>
<comment type="subunit">
    <text evidence="3">Homodimer.</text>
</comment>
<dbReference type="InterPro" id="IPR006091">
    <property type="entry name" value="Acyl-CoA_Oxase/DH_mid-dom"/>
</dbReference>
<dbReference type="FunFam" id="2.40.110.10:FF:000002">
    <property type="entry name" value="Acyl-CoA dehydrogenase fadE12"/>
    <property type="match status" value="1"/>
</dbReference>
<accession>A0A5C4WZK5</accession>
<dbReference type="Pfam" id="PF02770">
    <property type="entry name" value="Acyl-CoA_dh_M"/>
    <property type="match status" value="1"/>
</dbReference>
<evidence type="ECO:0000259" key="10">
    <source>
        <dbReference type="Pfam" id="PF02771"/>
    </source>
</evidence>